<sequence>MTVLTLPKFLPSPEDFDLLVSKYKAFRLLSLQLSPESFGSTHARELGFSNDTWISRVSNPLATSIVEVSTSVSATSRPDAVSDHVQLLLKEEWLASLTLLGPLDREAAAKAFASDSHPEPEVVLHGDAKWHFLLNAMYVLPSARGRRLGGALVEYAKTVASGLVSEQKARILLVTDWENEGARRTYEKSGFEVVTRYWFDDYREGRTERTEAVVMKLDLN</sequence>
<dbReference type="Proteomes" id="UP001498476">
    <property type="component" value="Unassembled WGS sequence"/>
</dbReference>
<comment type="caution">
    <text evidence="2">The sequence shown here is derived from an EMBL/GenBank/DDBJ whole genome shotgun (WGS) entry which is preliminary data.</text>
</comment>
<evidence type="ECO:0000313" key="2">
    <source>
        <dbReference type="EMBL" id="KAK7419260.1"/>
    </source>
</evidence>
<organism evidence="2 3">
    <name type="scientific">Neonectria punicea</name>
    <dbReference type="NCBI Taxonomy" id="979145"/>
    <lineage>
        <taxon>Eukaryota</taxon>
        <taxon>Fungi</taxon>
        <taxon>Dikarya</taxon>
        <taxon>Ascomycota</taxon>
        <taxon>Pezizomycotina</taxon>
        <taxon>Sordariomycetes</taxon>
        <taxon>Hypocreomycetidae</taxon>
        <taxon>Hypocreales</taxon>
        <taxon>Nectriaceae</taxon>
        <taxon>Neonectria</taxon>
    </lineage>
</organism>
<dbReference type="PROSITE" id="PS51186">
    <property type="entry name" value="GNAT"/>
    <property type="match status" value="1"/>
</dbReference>
<proteinExistence type="predicted"/>
<feature type="domain" description="N-acetyltransferase" evidence="1">
    <location>
        <begin position="55"/>
        <end position="220"/>
    </location>
</feature>
<dbReference type="EMBL" id="JAZAVJ010000039">
    <property type="protein sequence ID" value="KAK7419260.1"/>
    <property type="molecule type" value="Genomic_DNA"/>
</dbReference>
<dbReference type="SUPFAM" id="SSF55729">
    <property type="entry name" value="Acyl-CoA N-acyltransferases (Nat)"/>
    <property type="match status" value="1"/>
</dbReference>
<name>A0ABR1HDM0_9HYPO</name>
<evidence type="ECO:0000259" key="1">
    <source>
        <dbReference type="PROSITE" id="PS51186"/>
    </source>
</evidence>
<dbReference type="InterPro" id="IPR016181">
    <property type="entry name" value="Acyl_CoA_acyltransferase"/>
</dbReference>
<keyword evidence="3" id="KW-1185">Reference proteome</keyword>
<dbReference type="Gene3D" id="3.40.630.30">
    <property type="match status" value="1"/>
</dbReference>
<evidence type="ECO:0000313" key="3">
    <source>
        <dbReference type="Proteomes" id="UP001498476"/>
    </source>
</evidence>
<protein>
    <recommendedName>
        <fullName evidence="1">N-acetyltransferase domain-containing protein</fullName>
    </recommendedName>
</protein>
<dbReference type="Pfam" id="PF13508">
    <property type="entry name" value="Acetyltransf_7"/>
    <property type="match status" value="1"/>
</dbReference>
<dbReference type="CDD" id="cd04301">
    <property type="entry name" value="NAT_SF"/>
    <property type="match status" value="1"/>
</dbReference>
<reference evidence="2 3" key="1">
    <citation type="journal article" date="2025" name="Microbiol. Resour. Announc.">
        <title>Draft genome sequences for Neonectria magnoliae and Neonectria punicea, canker pathogens of Liriodendron tulipifera and Acer saccharum in West Virginia.</title>
        <authorList>
            <person name="Petronek H.M."/>
            <person name="Kasson M.T."/>
            <person name="Metheny A.M."/>
            <person name="Stauder C.M."/>
            <person name="Lovett B."/>
            <person name="Lynch S.C."/>
            <person name="Garnas J.R."/>
            <person name="Kasson L.R."/>
            <person name="Stajich J.E."/>
        </authorList>
    </citation>
    <scope>NUCLEOTIDE SEQUENCE [LARGE SCALE GENOMIC DNA]</scope>
    <source>
        <strain evidence="2 3">NRRL 64653</strain>
    </source>
</reference>
<dbReference type="InterPro" id="IPR000182">
    <property type="entry name" value="GNAT_dom"/>
</dbReference>
<gene>
    <name evidence="2" type="ORF">QQX98_003412</name>
</gene>
<accession>A0ABR1HDM0</accession>